<dbReference type="EMBL" id="JAPDMZ010000368">
    <property type="protein sequence ID" value="KAK0543377.1"/>
    <property type="molecule type" value="Genomic_DNA"/>
</dbReference>
<dbReference type="AlphaFoldDB" id="A0AAN6JPC5"/>
<keyword evidence="1" id="KW-0732">Signal</keyword>
<proteinExistence type="predicted"/>
<comment type="caution">
    <text evidence="2">The sequence shown here is derived from an EMBL/GenBank/DDBJ whole genome shotgun (WGS) entry which is preliminary data.</text>
</comment>
<feature type="signal peptide" evidence="1">
    <location>
        <begin position="1"/>
        <end position="28"/>
    </location>
</feature>
<organism evidence="2 3">
    <name type="scientific">Tilletia horrida</name>
    <dbReference type="NCBI Taxonomy" id="155126"/>
    <lineage>
        <taxon>Eukaryota</taxon>
        <taxon>Fungi</taxon>
        <taxon>Dikarya</taxon>
        <taxon>Basidiomycota</taxon>
        <taxon>Ustilaginomycotina</taxon>
        <taxon>Exobasidiomycetes</taxon>
        <taxon>Tilletiales</taxon>
        <taxon>Tilletiaceae</taxon>
        <taxon>Tilletia</taxon>
    </lineage>
</organism>
<evidence type="ECO:0000256" key="1">
    <source>
        <dbReference type="SAM" id="SignalP"/>
    </source>
</evidence>
<name>A0AAN6JPC5_9BASI</name>
<evidence type="ECO:0000313" key="3">
    <source>
        <dbReference type="Proteomes" id="UP001176517"/>
    </source>
</evidence>
<gene>
    <name evidence="2" type="ORF">OC846_006434</name>
</gene>
<protein>
    <submittedName>
        <fullName evidence="2">Uncharacterized protein</fullName>
    </submittedName>
</protein>
<evidence type="ECO:0000313" key="2">
    <source>
        <dbReference type="EMBL" id="KAK0543377.1"/>
    </source>
</evidence>
<sequence length="80" mass="8893">MKPQKYLLISDLIILLALVLYPSKVAWAAKDSSTSAAADVGTEISDYLRAAGVRRVLSRIALYNFICEITAMFQKLRISE</sequence>
<accession>A0AAN6JPC5</accession>
<feature type="chain" id="PRO_5043012380" evidence="1">
    <location>
        <begin position="29"/>
        <end position="80"/>
    </location>
</feature>
<keyword evidence="3" id="KW-1185">Reference proteome</keyword>
<reference evidence="2" key="1">
    <citation type="journal article" date="2023" name="PhytoFront">
        <title>Draft Genome Resources of Seven Strains of Tilletia horrida, Causal Agent of Kernel Smut of Rice.</title>
        <authorList>
            <person name="Khanal S."/>
            <person name="Antony Babu S."/>
            <person name="Zhou X.G."/>
        </authorList>
    </citation>
    <scope>NUCLEOTIDE SEQUENCE</scope>
    <source>
        <strain evidence="2">TX6</strain>
    </source>
</reference>
<dbReference type="Proteomes" id="UP001176517">
    <property type="component" value="Unassembled WGS sequence"/>
</dbReference>